<organism evidence="1 2">
    <name type="scientific">Streptomyces boetiae</name>
    <dbReference type="NCBI Taxonomy" id="3075541"/>
    <lineage>
        <taxon>Bacteria</taxon>
        <taxon>Bacillati</taxon>
        <taxon>Actinomycetota</taxon>
        <taxon>Actinomycetes</taxon>
        <taxon>Kitasatosporales</taxon>
        <taxon>Streptomycetaceae</taxon>
        <taxon>Streptomyces</taxon>
    </lineage>
</organism>
<accession>A0ABU2LFE3</accession>
<proteinExistence type="predicted"/>
<protein>
    <submittedName>
        <fullName evidence="1">RloB family protein</fullName>
    </submittedName>
</protein>
<keyword evidence="2" id="KW-1185">Reference proteome</keyword>
<dbReference type="Pfam" id="PF13707">
    <property type="entry name" value="RloB"/>
    <property type="match status" value="1"/>
</dbReference>
<sequence>MARTRGKDSLTPATDRSGRRRREVYVFTEGKVTEPDYIAIVRGRAVYADPAVRVDVHIANQRASDSDRQPLKLVEAAASLMEEKTREARRSRLKQAYWPQVWCLFDRDQHESIDTVFGRARRAGVRVAFSHPCFEVWRLLHLKEVTGTFGGVCRTATARLPFARSTANIKSVLPEQIPKGSFGEAKDRARKMNAAHGDHVPMSARDPYTDVYAFVEEGLGIASY</sequence>
<evidence type="ECO:0000313" key="2">
    <source>
        <dbReference type="Proteomes" id="UP001183388"/>
    </source>
</evidence>
<dbReference type="RefSeq" id="WP_311633280.1">
    <property type="nucleotide sequence ID" value="NZ_JAVREN010000064.1"/>
</dbReference>
<evidence type="ECO:0000313" key="1">
    <source>
        <dbReference type="EMBL" id="MDT0310309.1"/>
    </source>
</evidence>
<comment type="caution">
    <text evidence="1">The sequence shown here is derived from an EMBL/GenBank/DDBJ whole genome shotgun (WGS) entry which is preliminary data.</text>
</comment>
<reference evidence="2" key="1">
    <citation type="submission" date="2023-07" db="EMBL/GenBank/DDBJ databases">
        <title>30 novel species of actinomycetes from the DSMZ collection.</title>
        <authorList>
            <person name="Nouioui I."/>
        </authorList>
    </citation>
    <scope>NUCLEOTIDE SEQUENCE [LARGE SCALE GENOMIC DNA]</scope>
    <source>
        <strain evidence="2">DSM 44917</strain>
    </source>
</reference>
<dbReference type="EMBL" id="JAVREN010000064">
    <property type="protein sequence ID" value="MDT0310309.1"/>
    <property type="molecule type" value="Genomic_DNA"/>
</dbReference>
<dbReference type="Proteomes" id="UP001183388">
    <property type="component" value="Unassembled WGS sequence"/>
</dbReference>
<dbReference type="InterPro" id="IPR025591">
    <property type="entry name" value="RloB"/>
</dbReference>
<gene>
    <name evidence="1" type="ORF">RM780_25655</name>
</gene>
<name>A0ABU2LFE3_9ACTN</name>